<comment type="caution">
    <text evidence="1">The sequence shown here is derived from an EMBL/GenBank/DDBJ whole genome shotgun (WGS) entry which is preliminary data.</text>
</comment>
<sequence>MESNAWSPTGLYLTWNPLDHSSRRTKSTDDLPTIGGFFDASKEAADHFIGNFEPSSINRAATYTLDEQAYDIGAAADYNAELMKRMDDKIDGLALTAFLTNSPWDTLYTTKPLTEAQFHVPVGPNIGDSCVPKTTLSEECDVDVSMVNFEAADYISSQPEKLLPPTPLINHEDIPGQIATRATVLLSLHNPQNMSGPLATNGSKPGVMLRVDISDLMRLPSKSYGVACPVYGCHRTTKPFKRADKFMAHFRKHDNSQSYRCLIETCQCAPFDIPGLIDHLAKKHYMDHEAQANLDFTTITVLKIRSIPFWLGRVFPNGRDICPLAAIGCTYRVTADTCEHYRTFEFIMEEHIFTHELSRRLQGKELLRDFFTGRLIRFLDNGARNCMLCSFQASGCFHREILFAHLLSDHSKEERRAILPDIHPILDTHFDRFWRFHTGENNVLSIVLGNECRAAGFTFDPWHDSLFLDSKGT</sequence>
<dbReference type="Proteomes" id="UP000297910">
    <property type="component" value="Unassembled WGS sequence"/>
</dbReference>
<reference evidence="1 2" key="1">
    <citation type="submission" date="2017-12" db="EMBL/GenBank/DDBJ databases">
        <title>Comparative genomics of Botrytis spp.</title>
        <authorList>
            <person name="Valero-Jimenez C.A."/>
            <person name="Tapia P."/>
            <person name="Veloso J."/>
            <person name="Silva-Moreno E."/>
            <person name="Staats M."/>
            <person name="Valdes J.H."/>
            <person name="Van Kan J.A.L."/>
        </authorList>
    </citation>
    <scope>NUCLEOTIDE SEQUENCE [LARGE SCALE GENOMIC DNA]</scope>
    <source>
        <strain evidence="1 2">Bp0003</strain>
    </source>
</reference>
<proteinExistence type="predicted"/>
<accession>A0A4Z1FEB2</accession>
<organism evidence="1 2">
    <name type="scientific">Botrytis paeoniae</name>
    <dbReference type="NCBI Taxonomy" id="278948"/>
    <lineage>
        <taxon>Eukaryota</taxon>
        <taxon>Fungi</taxon>
        <taxon>Dikarya</taxon>
        <taxon>Ascomycota</taxon>
        <taxon>Pezizomycotina</taxon>
        <taxon>Leotiomycetes</taxon>
        <taxon>Helotiales</taxon>
        <taxon>Sclerotiniaceae</taxon>
        <taxon>Botrytis</taxon>
    </lineage>
</organism>
<gene>
    <name evidence="1" type="ORF">BPAE_0246g00090</name>
</gene>
<dbReference type="EMBL" id="PQXI01000245">
    <property type="protein sequence ID" value="TGO21043.1"/>
    <property type="molecule type" value="Genomic_DNA"/>
</dbReference>
<protein>
    <submittedName>
        <fullName evidence="1">Uncharacterized protein</fullName>
    </submittedName>
</protein>
<evidence type="ECO:0000313" key="1">
    <source>
        <dbReference type="EMBL" id="TGO21043.1"/>
    </source>
</evidence>
<dbReference type="AlphaFoldDB" id="A0A4Z1FEB2"/>
<evidence type="ECO:0000313" key="2">
    <source>
        <dbReference type="Proteomes" id="UP000297910"/>
    </source>
</evidence>
<keyword evidence="2" id="KW-1185">Reference proteome</keyword>
<name>A0A4Z1FEB2_9HELO</name>